<dbReference type="EMBL" id="QXDF01000001">
    <property type="protein sequence ID" value="RIA56558.1"/>
    <property type="molecule type" value="Genomic_DNA"/>
</dbReference>
<comment type="caution">
    <text evidence="1">The sequence shown here is derived from an EMBL/GenBank/DDBJ whole genome shotgun (WGS) entry which is preliminary data.</text>
</comment>
<dbReference type="Proteomes" id="UP000266273">
    <property type="component" value="Unassembled WGS sequence"/>
</dbReference>
<protein>
    <recommendedName>
        <fullName evidence="3">Roadblock/LAMTOR2 domain-containing protein</fullName>
    </recommendedName>
</protein>
<sequence>MTHPVLAETLAESCRQIPDTKAAVCADLRSGDILASQTSEESAGDAADLAGAAARVFADARQDALNRLWRDAATSAEGGDEVVLLEPHRCYVFLRPITRPHYAVVFLTGRAGDVGLTIARARAVKASFEEALRRL</sequence>
<dbReference type="AlphaFoldDB" id="A0A397Q690"/>
<proteinExistence type="predicted"/>
<name>A0A397Q690_9HYPH</name>
<gene>
    <name evidence="1" type="ORF">BXY53_1664</name>
</gene>
<dbReference type="RefSeq" id="WP_119061341.1">
    <property type="nucleotide sequence ID" value="NZ_QXDF01000001.1"/>
</dbReference>
<evidence type="ECO:0000313" key="1">
    <source>
        <dbReference type="EMBL" id="RIA56558.1"/>
    </source>
</evidence>
<evidence type="ECO:0000313" key="2">
    <source>
        <dbReference type="Proteomes" id="UP000266273"/>
    </source>
</evidence>
<organism evidence="1 2">
    <name type="scientific">Dichotomicrobium thermohalophilum</name>
    <dbReference type="NCBI Taxonomy" id="933063"/>
    <lineage>
        <taxon>Bacteria</taxon>
        <taxon>Pseudomonadati</taxon>
        <taxon>Pseudomonadota</taxon>
        <taxon>Alphaproteobacteria</taxon>
        <taxon>Hyphomicrobiales</taxon>
        <taxon>Hyphomicrobiaceae</taxon>
        <taxon>Dichotomicrobium</taxon>
    </lineage>
</organism>
<evidence type="ECO:0008006" key="3">
    <source>
        <dbReference type="Google" id="ProtNLM"/>
    </source>
</evidence>
<accession>A0A397Q690</accession>
<reference evidence="1 2" key="1">
    <citation type="submission" date="2018-08" db="EMBL/GenBank/DDBJ databases">
        <title>Genomic Encyclopedia of Archaeal and Bacterial Type Strains, Phase II (KMG-II): from individual species to whole genera.</title>
        <authorList>
            <person name="Goeker M."/>
        </authorList>
    </citation>
    <scope>NUCLEOTIDE SEQUENCE [LARGE SCALE GENOMIC DNA]</scope>
    <source>
        <strain evidence="1 2">DSM 5002</strain>
    </source>
</reference>
<keyword evidence="2" id="KW-1185">Reference proteome</keyword>